<evidence type="ECO:0000313" key="4">
    <source>
        <dbReference type="RefSeq" id="XP_032815363.1"/>
    </source>
</evidence>
<name>A0AAJ7X0D5_PETMA</name>
<sequence>MMTCKLPYQAVMLLSIATLRYHGACCLAAVPPYPTARLGNDLDYEPQLGSFVGEDAPPDGVEPPESPVQDDHALYNLLYNAMKRTERHADSIYTHFYSKYYGRKAAKNILRKLIAGKRTSRGQKRHRISGETYPDRVGHFSVQDGDDSSIAEPSKRHSDGLFTDLYSRSHGGFEREARVSSLASMLTGLKPMDRPLRGHLVSALAPPVSVLTRHTSPEPPPDFNLHCLRASLPRTE</sequence>
<feature type="compositionally biased region" description="Basic residues" evidence="1">
    <location>
        <begin position="118"/>
        <end position="127"/>
    </location>
</feature>
<dbReference type="AlphaFoldDB" id="A0AAJ7X0D5"/>
<dbReference type="GeneID" id="116945199"/>
<feature type="region of interest" description="Disordered" evidence="1">
    <location>
        <begin position="118"/>
        <end position="156"/>
    </location>
</feature>
<gene>
    <name evidence="4" type="primary">LOC116945199</name>
</gene>
<evidence type="ECO:0000313" key="3">
    <source>
        <dbReference type="Proteomes" id="UP001318040"/>
    </source>
</evidence>
<evidence type="ECO:0000256" key="1">
    <source>
        <dbReference type="SAM" id="MobiDB-lite"/>
    </source>
</evidence>
<evidence type="ECO:0000256" key="2">
    <source>
        <dbReference type="SAM" id="SignalP"/>
    </source>
</evidence>
<feature type="signal peptide" evidence="2">
    <location>
        <begin position="1"/>
        <end position="28"/>
    </location>
</feature>
<dbReference type="GO" id="GO:0051428">
    <property type="term" value="F:peptide hormone receptor binding"/>
    <property type="evidence" value="ECO:0007669"/>
    <property type="project" value="TreeGrafter"/>
</dbReference>
<dbReference type="GO" id="GO:0005184">
    <property type="term" value="F:neuropeptide hormone activity"/>
    <property type="evidence" value="ECO:0007669"/>
    <property type="project" value="InterPro"/>
</dbReference>
<dbReference type="GO" id="GO:0007189">
    <property type="term" value="P:adenylate cyclase-activating G protein-coupled receptor signaling pathway"/>
    <property type="evidence" value="ECO:0007669"/>
    <property type="project" value="TreeGrafter"/>
</dbReference>
<organism evidence="3 4">
    <name type="scientific">Petromyzon marinus</name>
    <name type="common">Sea lamprey</name>
    <dbReference type="NCBI Taxonomy" id="7757"/>
    <lineage>
        <taxon>Eukaryota</taxon>
        <taxon>Metazoa</taxon>
        <taxon>Chordata</taxon>
        <taxon>Craniata</taxon>
        <taxon>Vertebrata</taxon>
        <taxon>Cyclostomata</taxon>
        <taxon>Hyperoartia</taxon>
        <taxon>Petromyzontiformes</taxon>
        <taxon>Petromyzontidae</taxon>
        <taxon>Petromyzon</taxon>
    </lineage>
</organism>
<keyword evidence="3" id="KW-1185">Reference proteome</keyword>
<dbReference type="InterPro" id="IPR046963">
    <property type="entry name" value="VIP/GHRH-like"/>
</dbReference>
<dbReference type="GO" id="GO:0032880">
    <property type="term" value="P:regulation of protein localization"/>
    <property type="evidence" value="ECO:0007669"/>
    <property type="project" value="TreeGrafter"/>
</dbReference>
<keyword evidence="2" id="KW-0732">Signal</keyword>
<proteinExistence type="predicted"/>
<reference evidence="4" key="1">
    <citation type="submission" date="2025-08" db="UniProtKB">
        <authorList>
            <consortium name="RefSeq"/>
        </authorList>
    </citation>
    <scope>IDENTIFICATION</scope>
    <source>
        <tissue evidence="4">Sperm</tissue>
    </source>
</reference>
<accession>A0AAJ7X0D5</accession>
<protein>
    <submittedName>
        <fullName evidence="4">VIP peptides-like isoform X2</fullName>
    </submittedName>
</protein>
<dbReference type="RefSeq" id="XP_032815363.1">
    <property type="nucleotide sequence ID" value="XM_032959472.1"/>
</dbReference>
<dbReference type="PANTHER" id="PTHR11213">
    <property type="entry name" value="GLUCAGON-FAMILY NEUROPEPTIDE"/>
    <property type="match status" value="1"/>
</dbReference>
<feature type="chain" id="PRO_5042484661" evidence="2">
    <location>
        <begin position="29"/>
        <end position="236"/>
    </location>
</feature>
<dbReference type="Proteomes" id="UP001318040">
    <property type="component" value="Chromosome 23"/>
</dbReference>